<protein>
    <submittedName>
        <fullName evidence="2">Methyltransferase type 11</fullName>
    </submittedName>
</protein>
<dbReference type="Proteomes" id="UP000034664">
    <property type="component" value="Unassembled WGS sequence"/>
</dbReference>
<proteinExistence type="predicted"/>
<dbReference type="Pfam" id="PF08241">
    <property type="entry name" value="Methyltransf_11"/>
    <property type="match status" value="1"/>
</dbReference>
<name>A0A0G0TDH9_9BACT</name>
<dbReference type="InterPro" id="IPR013216">
    <property type="entry name" value="Methyltransf_11"/>
</dbReference>
<organism evidence="2 3">
    <name type="scientific">Candidatus Roizmanbacteria bacterium GW2011_GWB1_40_7</name>
    <dbReference type="NCBI Taxonomy" id="1618482"/>
    <lineage>
        <taxon>Bacteria</taxon>
        <taxon>Candidatus Roizmaniibacteriota</taxon>
    </lineage>
</organism>
<dbReference type="SUPFAM" id="SSF53335">
    <property type="entry name" value="S-adenosyl-L-methionine-dependent methyltransferases"/>
    <property type="match status" value="1"/>
</dbReference>
<reference evidence="2 3" key="1">
    <citation type="journal article" date="2015" name="Nature">
        <title>rRNA introns, odd ribosomes, and small enigmatic genomes across a large radiation of phyla.</title>
        <authorList>
            <person name="Brown C.T."/>
            <person name="Hug L.A."/>
            <person name="Thomas B.C."/>
            <person name="Sharon I."/>
            <person name="Castelle C.J."/>
            <person name="Singh A."/>
            <person name="Wilkins M.J."/>
            <person name="Williams K.H."/>
            <person name="Banfield J.F."/>
        </authorList>
    </citation>
    <scope>NUCLEOTIDE SEQUENCE [LARGE SCALE GENOMIC DNA]</scope>
</reference>
<dbReference type="CDD" id="cd02440">
    <property type="entry name" value="AdoMet_MTases"/>
    <property type="match status" value="1"/>
</dbReference>
<keyword evidence="2" id="KW-0808">Transferase</keyword>
<dbReference type="EMBL" id="LBZM01000001">
    <property type="protein sequence ID" value="KKR72881.1"/>
    <property type="molecule type" value="Genomic_DNA"/>
</dbReference>
<sequence length="249" mass="29500">MKKSHHHHKKHYDQQLRYFEQEFSHLSRYHLSPWQKSYVERARKFMLHKDFKNKKFLDIATGSGYMAIEMAKKGLNVVACDLSPTSINNLKKIKKKVKLENLKLVLCYAEDIPLPSNSVDYISANAILEHIPDENKAIIEWMRILKKGGRLYITVPLKFKYIWPFFWPVNYIHDRRIGHLRRYDLNDLQDKFNLTVKKVFYTGHLIKVFGVLTGMIFRSANFEELLEKIDKKYENNAYGASNISVVFEK</sequence>
<evidence type="ECO:0000259" key="1">
    <source>
        <dbReference type="Pfam" id="PF08241"/>
    </source>
</evidence>
<dbReference type="GO" id="GO:0008757">
    <property type="term" value="F:S-adenosylmethionine-dependent methyltransferase activity"/>
    <property type="evidence" value="ECO:0007669"/>
    <property type="project" value="InterPro"/>
</dbReference>
<dbReference type="InterPro" id="IPR029063">
    <property type="entry name" value="SAM-dependent_MTases_sf"/>
</dbReference>
<evidence type="ECO:0000313" key="3">
    <source>
        <dbReference type="Proteomes" id="UP000034664"/>
    </source>
</evidence>
<gene>
    <name evidence="2" type="ORF">UU14_C0001G0023</name>
</gene>
<dbReference type="Gene3D" id="3.40.50.150">
    <property type="entry name" value="Vaccinia Virus protein VP39"/>
    <property type="match status" value="1"/>
</dbReference>
<dbReference type="PANTHER" id="PTHR43591">
    <property type="entry name" value="METHYLTRANSFERASE"/>
    <property type="match status" value="1"/>
</dbReference>
<evidence type="ECO:0000313" key="2">
    <source>
        <dbReference type="EMBL" id="KKR72881.1"/>
    </source>
</evidence>
<keyword evidence="2" id="KW-0489">Methyltransferase</keyword>
<feature type="domain" description="Methyltransferase type 11" evidence="1">
    <location>
        <begin position="57"/>
        <end position="153"/>
    </location>
</feature>
<dbReference type="GO" id="GO:0032259">
    <property type="term" value="P:methylation"/>
    <property type="evidence" value="ECO:0007669"/>
    <property type="project" value="UniProtKB-KW"/>
</dbReference>
<comment type="caution">
    <text evidence="2">The sequence shown here is derived from an EMBL/GenBank/DDBJ whole genome shotgun (WGS) entry which is preliminary data.</text>
</comment>
<dbReference type="AlphaFoldDB" id="A0A0G0TDH9"/>
<accession>A0A0G0TDH9</accession>